<evidence type="ECO:0000313" key="2">
    <source>
        <dbReference type="Proteomes" id="UP001230649"/>
    </source>
</evidence>
<evidence type="ECO:0000313" key="1">
    <source>
        <dbReference type="EMBL" id="KAJ9114553.1"/>
    </source>
</evidence>
<gene>
    <name evidence="1" type="ORF">QFC20_001427</name>
</gene>
<accession>A0ACC2WSV2</accession>
<dbReference type="Proteomes" id="UP001230649">
    <property type="component" value="Unassembled WGS sequence"/>
</dbReference>
<protein>
    <submittedName>
        <fullName evidence="1">Uncharacterized protein</fullName>
    </submittedName>
</protein>
<comment type="caution">
    <text evidence="1">The sequence shown here is derived from an EMBL/GenBank/DDBJ whole genome shotgun (WGS) entry which is preliminary data.</text>
</comment>
<dbReference type="EMBL" id="JASBWS010000008">
    <property type="protein sequence ID" value="KAJ9114553.1"/>
    <property type="molecule type" value="Genomic_DNA"/>
</dbReference>
<sequence length="402" mass="43064">MPTRTSARKAAAVAERISPPPRPAPPAAPSGMTRRSKRVVESESPEAEPEPELETPDDELEAEDDDAEGEDDEGEDMDIDDEYRAEETAIPPPSETPTPPAAPAATGIKLRLTLNNKNKNASTSSSSTATNAEAGPSSVRTSGRAKKSSAKADAAAFEDDVSQASGGTNRGKSGRSSKRVKLDIGSDKEAASDSDEAMGGADTSRMTARQRARQGDGGFGEHLMMLPEDSGKKIVLSDLEKQRRKEENARRRKLQMDQKMENDRNDVINRLLKAQTGKTRRNIAQNEGTPMSGLDGEDAMNGGGASDSARNAQVIPGMLRFVSSIKSGKFEMLVSAPPGKEKAIEFESAPRAGHVVAGKRTEARCAVKGCSEKRKYRSVLNFETGGCSMPHLKLVEQSLRRA</sequence>
<keyword evidence="2" id="KW-1185">Reference proteome</keyword>
<proteinExistence type="predicted"/>
<name>A0ACC2WSV2_9TREE</name>
<organism evidence="1 2">
    <name type="scientific">Naganishia adeliensis</name>
    <dbReference type="NCBI Taxonomy" id="92952"/>
    <lineage>
        <taxon>Eukaryota</taxon>
        <taxon>Fungi</taxon>
        <taxon>Dikarya</taxon>
        <taxon>Basidiomycota</taxon>
        <taxon>Agaricomycotina</taxon>
        <taxon>Tremellomycetes</taxon>
        <taxon>Filobasidiales</taxon>
        <taxon>Filobasidiaceae</taxon>
        <taxon>Naganishia</taxon>
    </lineage>
</organism>
<reference evidence="1" key="1">
    <citation type="submission" date="2023-04" db="EMBL/GenBank/DDBJ databases">
        <title>Draft Genome sequencing of Naganishia species isolated from polar environments using Oxford Nanopore Technology.</title>
        <authorList>
            <person name="Leo P."/>
            <person name="Venkateswaran K."/>
        </authorList>
    </citation>
    <scope>NUCLEOTIDE SEQUENCE</scope>
    <source>
        <strain evidence="1">MNA-CCFEE 5262</strain>
    </source>
</reference>